<protein>
    <submittedName>
        <fullName evidence="2">Uncharacterized protein</fullName>
    </submittedName>
</protein>
<dbReference type="AlphaFoldDB" id="A0A1I7WL51"/>
<proteinExistence type="predicted"/>
<dbReference type="Proteomes" id="UP000095283">
    <property type="component" value="Unplaced"/>
</dbReference>
<evidence type="ECO:0000313" key="1">
    <source>
        <dbReference type="Proteomes" id="UP000095283"/>
    </source>
</evidence>
<sequence length="115" mass="13912">MILNYLERLYILETEKKKNFFHFSLFYNIYLITVEISSRIVRKTLPCVTVANFSVDKLKYGKLLNWSKLTNEDELYELFFTFLPFTVMRLDFQISVMIKKQFLRKINCIFDLNAQ</sequence>
<keyword evidence="1" id="KW-1185">Reference proteome</keyword>
<evidence type="ECO:0000313" key="2">
    <source>
        <dbReference type="WBParaSite" id="Hba_05787"/>
    </source>
</evidence>
<organism evidence="1 2">
    <name type="scientific">Heterorhabditis bacteriophora</name>
    <name type="common">Entomopathogenic nematode worm</name>
    <dbReference type="NCBI Taxonomy" id="37862"/>
    <lineage>
        <taxon>Eukaryota</taxon>
        <taxon>Metazoa</taxon>
        <taxon>Ecdysozoa</taxon>
        <taxon>Nematoda</taxon>
        <taxon>Chromadorea</taxon>
        <taxon>Rhabditida</taxon>
        <taxon>Rhabditina</taxon>
        <taxon>Rhabditomorpha</taxon>
        <taxon>Strongyloidea</taxon>
        <taxon>Heterorhabditidae</taxon>
        <taxon>Heterorhabditis</taxon>
    </lineage>
</organism>
<reference evidence="2" key="1">
    <citation type="submission" date="2016-11" db="UniProtKB">
        <authorList>
            <consortium name="WormBaseParasite"/>
        </authorList>
    </citation>
    <scope>IDENTIFICATION</scope>
</reference>
<dbReference type="WBParaSite" id="Hba_05787">
    <property type="protein sequence ID" value="Hba_05787"/>
    <property type="gene ID" value="Hba_05787"/>
</dbReference>
<name>A0A1I7WL51_HETBA</name>
<accession>A0A1I7WL51</accession>